<dbReference type="PROSITE" id="PS00122">
    <property type="entry name" value="CARBOXYLESTERASE_B_1"/>
    <property type="match status" value="1"/>
</dbReference>
<dbReference type="Pfam" id="PF00135">
    <property type="entry name" value="COesterase"/>
    <property type="match status" value="1"/>
</dbReference>
<feature type="domain" description="Carboxylesterase type B" evidence="4">
    <location>
        <begin position="194"/>
        <end position="667"/>
    </location>
</feature>
<protein>
    <recommendedName>
        <fullName evidence="4">Carboxylesterase type B domain-containing protein</fullName>
    </recommendedName>
</protein>
<dbReference type="InterPro" id="IPR019819">
    <property type="entry name" value="Carboxylesterase_B_CS"/>
</dbReference>
<dbReference type="PANTHER" id="PTHR43918">
    <property type="entry name" value="ACETYLCHOLINESTERASE"/>
    <property type="match status" value="1"/>
</dbReference>
<feature type="chain" id="PRO_5007806796" description="Carboxylesterase type B domain-containing protein" evidence="3">
    <location>
        <begin position="18"/>
        <end position="756"/>
    </location>
</feature>
<dbReference type="EMBL" id="LFZN01000013">
    <property type="protein sequence ID" value="KXT05410.1"/>
    <property type="molecule type" value="Genomic_DNA"/>
</dbReference>
<dbReference type="Proteomes" id="UP000070133">
    <property type="component" value="Unassembled WGS sequence"/>
</dbReference>
<evidence type="ECO:0000256" key="1">
    <source>
        <dbReference type="ARBA" id="ARBA00005964"/>
    </source>
</evidence>
<dbReference type="InterPro" id="IPR029058">
    <property type="entry name" value="AB_hydrolase_fold"/>
</dbReference>
<sequence length="756" mass="80975">MRFTNGAPLLLLAVISAARLNKYGFIERPGTPSAPSVEEAKPSSGTCSNNGQVVCNGNDYFAICNYGTAVWQKVAEGSWCEDGKVVGHYDDVCSNDGAIVCNGPHSYGICNSGHIVWQPTAAGSCCTDGKIDYCASSGPASAPQASMMPSSIISRPMGSFASRPPSYTSSRSRATSAAVSTPISSASCYLGGGPTATIENGVVHGLTTSLPAATAAVNKFLGIPFAKSPPTRFGPPEPAPQSQAIINATAWSPSCLQQFVYPIYVQTFTEYVFNNPKPEESEDCLYLNVYAPSSPAPCDGRPVMVWIYGGALQFGNAGQPYYDGSSFAAYEDVIVVTINTLDDLLVTVRLQYRTNVFGFATSPEIPIKQQNLGFLDQRFALEWVQRNIRSFGGSPEKVTIFGESAGGWSVDALLTSYNRDEKPPFRAAILESGQISYNPQPRPSTYGSWYQLADALNCSTTHTSNLTCLREANATMIQDVIEQNILTFNPAWDNYTFYVNAAERRATGQIPNIPVLGGSNSQEGRIFEIGMNSSASFVAEITANYTPLVETITNAYPLNATDSGPTGYEQVSQIFTEYVFQCTQALWANASAAAGIPTWRYYFNASFYNTQPAPNLGAYHSSEIPIVFGTFNQTNSTTQEYALSRTMMGMWARFARNPKAGPGWNPVGTGSSAAVLVGGDSTSTGGVYYSENGTLSQGNFDLGVLGNRGDVLGSGVTVIDSQEVDYRCGLFHLTYQAIVNMDQQSAAEEAEAAMAG</sequence>
<gene>
    <name evidence="5" type="ORF">AC578_10970</name>
</gene>
<evidence type="ECO:0000256" key="2">
    <source>
        <dbReference type="ARBA" id="ARBA00022801"/>
    </source>
</evidence>
<evidence type="ECO:0000313" key="6">
    <source>
        <dbReference type="Proteomes" id="UP000070133"/>
    </source>
</evidence>
<keyword evidence="2" id="KW-0378">Hydrolase</keyword>
<proteinExistence type="inferred from homology"/>
<comment type="caution">
    <text evidence="5">The sequence shown here is derived from an EMBL/GenBank/DDBJ whole genome shotgun (WGS) entry which is preliminary data.</text>
</comment>
<dbReference type="PANTHER" id="PTHR43918:SF4">
    <property type="entry name" value="CARBOXYLIC ESTER HYDROLASE"/>
    <property type="match status" value="1"/>
</dbReference>
<keyword evidence="6" id="KW-1185">Reference proteome</keyword>
<reference evidence="5 6" key="1">
    <citation type="submission" date="2015-07" db="EMBL/GenBank/DDBJ databases">
        <title>Comparative genomics of the Sigatoka disease complex on banana suggests a link between parallel evolutionary changes in Pseudocercospora fijiensis and Pseudocercospora eumusae and increased virulence on the banana host.</title>
        <authorList>
            <person name="Chang T.-C."/>
            <person name="Salvucci A."/>
            <person name="Crous P.W."/>
            <person name="Stergiopoulos I."/>
        </authorList>
    </citation>
    <scope>NUCLEOTIDE SEQUENCE [LARGE SCALE GENOMIC DNA]</scope>
    <source>
        <strain evidence="5 6">CBS 114824</strain>
    </source>
</reference>
<accession>A0A139HSH6</accession>
<dbReference type="InterPro" id="IPR050654">
    <property type="entry name" value="AChE-related_enzymes"/>
</dbReference>
<dbReference type="InterPro" id="IPR002018">
    <property type="entry name" value="CarbesteraseB"/>
</dbReference>
<dbReference type="STRING" id="321146.A0A139HSH6"/>
<dbReference type="OrthoDB" id="408631at2759"/>
<organism evidence="5 6">
    <name type="scientific">Pseudocercospora eumusae</name>
    <dbReference type="NCBI Taxonomy" id="321146"/>
    <lineage>
        <taxon>Eukaryota</taxon>
        <taxon>Fungi</taxon>
        <taxon>Dikarya</taxon>
        <taxon>Ascomycota</taxon>
        <taxon>Pezizomycotina</taxon>
        <taxon>Dothideomycetes</taxon>
        <taxon>Dothideomycetidae</taxon>
        <taxon>Mycosphaerellales</taxon>
        <taxon>Mycosphaerellaceae</taxon>
        <taxon>Pseudocercospora</taxon>
    </lineage>
</organism>
<keyword evidence="3" id="KW-0732">Signal</keyword>
<dbReference type="Gene3D" id="3.40.50.1820">
    <property type="entry name" value="alpha/beta hydrolase"/>
    <property type="match status" value="1"/>
</dbReference>
<evidence type="ECO:0000259" key="4">
    <source>
        <dbReference type="Pfam" id="PF00135"/>
    </source>
</evidence>
<comment type="similarity">
    <text evidence="1">Belongs to the type-B carboxylesterase/lipase family.</text>
</comment>
<dbReference type="InterPro" id="IPR019826">
    <property type="entry name" value="Carboxylesterase_B_AS"/>
</dbReference>
<evidence type="ECO:0000313" key="5">
    <source>
        <dbReference type="EMBL" id="KXT05410.1"/>
    </source>
</evidence>
<dbReference type="PROSITE" id="PS00941">
    <property type="entry name" value="CARBOXYLESTERASE_B_2"/>
    <property type="match status" value="1"/>
</dbReference>
<evidence type="ECO:0000256" key="3">
    <source>
        <dbReference type="SAM" id="SignalP"/>
    </source>
</evidence>
<dbReference type="ESTHER" id="9pezi-a0a139hsh6">
    <property type="family name" value="Fungal_carboxylesterase_lipase"/>
</dbReference>
<dbReference type="SUPFAM" id="SSF53474">
    <property type="entry name" value="alpha/beta-Hydrolases"/>
    <property type="match status" value="1"/>
</dbReference>
<dbReference type="GO" id="GO:0052689">
    <property type="term" value="F:carboxylic ester hydrolase activity"/>
    <property type="evidence" value="ECO:0007669"/>
    <property type="project" value="TreeGrafter"/>
</dbReference>
<name>A0A139HSH6_9PEZI</name>
<dbReference type="AlphaFoldDB" id="A0A139HSH6"/>
<feature type="signal peptide" evidence="3">
    <location>
        <begin position="1"/>
        <end position="17"/>
    </location>
</feature>